<dbReference type="EMBL" id="SGXG01000001">
    <property type="protein sequence ID" value="RZS97058.1"/>
    <property type="molecule type" value="Genomic_DNA"/>
</dbReference>
<comment type="subcellular location">
    <subcellularLocation>
        <location evidence="1">Membrane</location>
        <topology evidence="1">Single-pass membrane protein</topology>
    </subcellularLocation>
</comment>
<keyword evidence="4" id="KW-0472">Membrane</keyword>
<evidence type="ECO:0000256" key="1">
    <source>
        <dbReference type="ARBA" id="ARBA00004167"/>
    </source>
</evidence>
<dbReference type="GO" id="GO:0005886">
    <property type="term" value="C:plasma membrane"/>
    <property type="evidence" value="ECO:0007669"/>
    <property type="project" value="InterPro"/>
</dbReference>
<comment type="caution">
    <text evidence="6">The sequence shown here is derived from an EMBL/GenBank/DDBJ whole genome shotgun (WGS) entry which is preliminary data.</text>
</comment>
<evidence type="ECO:0000313" key="6">
    <source>
        <dbReference type="EMBL" id="RZS97058.1"/>
    </source>
</evidence>
<evidence type="ECO:0000256" key="2">
    <source>
        <dbReference type="ARBA" id="ARBA00022692"/>
    </source>
</evidence>
<keyword evidence="3" id="KW-1133">Transmembrane helix</keyword>
<evidence type="ECO:0000256" key="3">
    <source>
        <dbReference type="ARBA" id="ARBA00022989"/>
    </source>
</evidence>
<dbReference type="Proteomes" id="UP000292209">
    <property type="component" value="Unassembled WGS sequence"/>
</dbReference>
<reference evidence="6 7" key="1">
    <citation type="submission" date="2019-02" db="EMBL/GenBank/DDBJ databases">
        <title>Genomic Encyclopedia of Archaeal and Bacterial Type Strains, Phase II (KMG-II): from individual species to whole genera.</title>
        <authorList>
            <person name="Goeker M."/>
        </authorList>
    </citation>
    <scope>NUCLEOTIDE SEQUENCE [LARGE SCALE GENOMIC DNA]</scope>
    <source>
        <strain evidence="6 7">DSM 21411</strain>
    </source>
</reference>
<name>A0A4Q7PBI7_9BACT</name>
<organism evidence="6 7">
    <name type="scientific">Cecembia calidifontis</name>
    <dbReference type="NCBI Taxonomy" id="1187080"/>
    <lineage>
        <taxon>Bacteria</taxon>
        <taxon>Pseudomonadati</taxon>
        <taxon>Bacteroidota</taxon>
        <taxon>Cytophagia</taxon>
        <taxon>Cytophagales</taxon>
        <taxon>Cyclobacteriaceae</taxon>
        <taxon>Cecembia</taxon>
    </lineage>
</organism>
<evidence type="ECO:0000313" key="7">
    <source>
        <dbReference type="Proteomes" id="UP000292209"/>
    </source>
</evidence>
<dbReference type="PANTHER" id="PTHR36985:SF1">
    <property type="entry name" value="TRANSLOCATION AND ASSEMBLY MODULE SUBUNIT TAMB"/>
    <property type="match status" value="1"/>
</dbReference>
<evidence type="ECO:0000259" key="5">
    <source>
        <dbReference type="Pfam" id="PF04357"/>
    </source>
</evidence>
<dbReference type="Pfam" id="PF04357">
    <property type="entry name" value="TamB"/>
    <property type="match status" value="1"/>
</dbReference>
<accession>A0A4Q7PBI7</accession>
<keyword evidence="2" id="KW-0812">Transmembrane</keyword>
<dbReference type="InterPro" id="IPR007452">
    <property type="entry name" value="TamB_C"/>
</dbReference>
<protein>
    <submittedName>
        <fullName evidence="6">Uncharacterized protein DUF490</fullName>
    </submittedName>
</protein>
<feature type="domain" description="Translocation and assembly module TamB C-terminal" evidence="5">
    <location>
        <begin position="1161"/>
        <end position="1620"/>
    </location>
</feature>
<dbReference type="PANTHER" id="PTHR36985">
    <property type="entry name" value="TRANSLOCATION AND ASSEMBLY MODULE SUBUNIT TAMB"/>
    <property type="match status" value="1"/>
</dbReference>
<dbReference type="GO" id="GO:0009306">
    <property type="term" value="P:protein secretion"/>
    <property type="evidence" value="ECO:0007669"/>
    <property type="project" value="InterPro"/>
</dbReference>
<evidence type="ECO:0000256" key="4">
    <source>
        <dbReference type="ARBA" id="ARBA00023136"/>
    </source>
</evidence>
<proteinExistence type="predicted"/>
<sequence>MLLVMGLFLFIRSPWGQDIVVQKAVGFLSNKTGTEIRIDKLFFTFRGDLFVKGLYLEDQKGDTLLYSHTLETGLSLRSLIKGDGLEVSKVEWDGLKARVKRDSIEGAFNFDFFLNAFTGNKDSSPQQSESATAFPKIKLGPVGLSDFDLIFDDQVLGIRALATWHSISLKINSLDLNAMNFDVGNLSIKNSKIDYFQYKPFLPSEKEETTDQQLPLLVLGLLEVEGTDWVYQSVPDGLLAKIQWKDFKLSLPEADLESQKILLKYISLVDADIKVEITTSDAALAQGNEQLPPPEITLPDWSIEVGNIDLENNRIGFSADGKQAKTGIFNPEAIELEKFNFSAHAISLHNQRASLVLDEVTFQEKSGLALNRLEGSIVLEENSLSIKNFSAQTPHTFLETNLDLSFTDLNALVQNPEKAIFDLNLTSFQTNGSEVIYFQPEFRDELYFAELMRKGIAIKGRVQGSVRRLQIPKFQVKYGRFTVLDLESAVFSEMLDMDRLRFDINQFRFTSKREDIGPFLPDLDLRFPDDFVFELKTKGSLNDLVADWKLKSSDGGIFSKIRYSDKGGYKLAADIAVSHLDLGKILGVEGLEPVSFHTAMEGNGRGLYDLEAKLDLEFEQLKWKGSDFSAIQVGMEAKDTLLYVNMGLEIEFLNFLLQAKASLDSLHPGLDFSLDLKNLQTYDLGLTQQDIQAKMKVLGKVGGTLDDLRASLELEDAVMLYQGRAYPLGEFLIKSRLSDLLTEMDIQSDFLWGNFSANASLEHFMASIRDYFDFHFQEDYADTISLKDNVKAKGKINFHPTPFIDQLLVSGIGQMDTLRFDFGYDASDKNLQAKLSLPMVQYGQAELDSFFVEVRGSADMLSFMGGFKGIDVNPLNMGETFVSGKYRQSEMNLDFFSRDEEGVLMDVKSLLIFEGDSLRYTILPEGLIFNRQSWNIPSSNRLIYAPQYLDFHDFSFSRSGQSITFSNQVPGIEQDHTGVVMRDFELSTFFEFLNPEESLLTGKANGELVVINPFGALGILADLKIEEINTLDIPLGNLFLKAEAESLQRYNFLLAMKGGLVDLDLDGKLFADSVSTILDMNLALNAVQMELLDKFSEGKIMESKGFLSGNITLKGTVQEPVYEGKLVFNDASFLVSQLNNRFLMAQESIGIDNSGLTFNKFTIQDQERHEFLIDGKILTPTFTDIGFDLKLNTKDFLVLNSSRKDNDLFFGSANVDLDMTVKGSLLLPEIDLKLKVNRGTNVTFIVPESQLTLIERTGVVIFVNHEDPYDILYQREAELTTKGFTGYDVKANLQVDPQAVFNLIVDERTNDNLRLQGEADLNMLMDPNGNISLSGRYEVNSGHYELNLFGLVNRRFEIAEGSFVSWNGDPLDANLNLVAIYNVRTSAAELMQAQISGIDNERRGQFRQVLPFKVYLKVGGEIIQPEISFELDMPEQDRGAIGGAVYSMIQQVNSKEDELTKQVFSLLVLNQFFPMTGNDGSSGGSVNLARSSVSQVLSSQLNALSDRIFGQTGFSLAMDLDSYTDFQSGDPQDRTQLNVAARQSLMDDRLIISVGGQMDVEGGNQDVNQGDALFGDVSIEYLLDTRGQWRAKAYRRNQFESIIDGQLIVTGISFIFNKEFNAFRELFVPMRKLEALPSKEETEDSVDEKKGN</sequence>
<gene>
    <name evidence="6" type="ORF">BC751_2655</name>
</gene>
<keyword evidence="7" id="KW-1185">Reference proteome</keyword>